<evidence type="ECO:0000313" key="1">
    <source>
        <dbReference type="EMBL" id="KAF2131398.1"/>
    </source>
</evidence>
<evidence type="ECO:0000313" key="2">
    <source>
        <dbReference type="Proteomes" id="UP000799771"/>
    </source>
</evidence>
<dbReference type="EMBL" id="ML977502">
    <property type="protein sequence ID" value="KAF2131398.1"/>
    <property type="molecule type" value="Genomic_DNA"/>
</dbReference>
<dbReference type="Proteomes" id="UP000799771">
    <property type="component" value="Unassembled WGS sequence"/>
</dbReference>
<sequence length="357" mass="39453">MKLYPLLVAPLVGARVVQLPQQQQQVLVQEEGGAVGVGVQFTTSHAVAAARYEDGTVRDLVRIEADSEYFELLSQWTRSQDKSKCHGILGRLGCSLRRAGCQTRKAFGLPASRNSGILSNFLSRVRGAIEEELGSPISSIAPVFPLLPSFEEEDFQDALESVGLTSTRSEHGSNELVYQETNAAYAGLGYGLCTSWSSHQACMDEASQMPYGHILFLNFDDSFSATVQYMDNISQEWSYSHSINTSLGWWDLPVFEIPRAKFWARIHEEIVEVAGALQQPPNKIILQGAHARDEEFVEVVKAALWDVLEFDVSMLLEADNKVDPGTVAARGAAELAWRAEHLSLHHNGLEETEGMEL</sequence>
<keyword evidence="2" id="KW-1185">Reference proteome</keyword>
<gene>
    <name evidence="1" type="ORF">P153DRAFT_383509</name>
</gene>
<dbReference type="RefSeq" id="XP_033525785.1">
    <property type="nucleotide sequence ID" value="XM_033670243.1"/>
</dbReference>
<dbReference type="GeneID" id="54410675"/>
<proteinExistence type="predicted"/>
<protein>
    <submittedName>
        <fullName evidence="1">Uncharacterized protein</fullName>
    </submittedName>
</protein>
<dbReference type="OrthoDB" id="3643156at2759"/>
<reference evidence="1" key="1">
    <citation type="journal article" date="2020" name="Stud. Mycol.">
        <title>101 Dothideomycetes genomes: a test case for predicting lifestyles and emergence of pathogens.</title>
        <authorList>
            <person name="Haridas S."/>
            <person name="Albert R."/>
            <person name="Binder M."/>
            <person name="Bloem J."/>
            <person name="Labutti K."/>
            <person name="Salamov A."/>
            <person name="Andreopoulos B."/>
            <person name="Baker S."/>
            <person name="Barry K."/>
            <person name="Bills G."/>
            <person name="Bluhm B."/>
            <person name="Cannon C."/>
            <person name="Castanera R."/>
            <person name="Culley D."/>
            <person name="Daum C."/>
            <person name="Ezra D."/>
            <person name="Gonzalez J."/>
            <person name="Henrissat B."/>
            <person name="Kuo A."/>
            <person name="Liang C."/>
            <person name="Lipzen A."/>
            <person name="Lutzoni F."/>
            <person name="Magnuson J."/>
            <person name="Mondo S."/>
            <person name="Nolan M."/>
            <person name="Ohm R."/>
            <person name="Pangilinan J."/>
            <person name="Park H.-J."/>
            <person name="Ramirez L."/>
            <person name="Alfaro M."/>
            <person name="Sun H."/>
            <person name="Tritt A."/>
            <person name="Yoshinaga Y."/>
            <person name="Zwiers L.-H."/>
            <person name="Turgeon B."/>
            <person name="Goodwin S."/>
            <person name="Spatafora J."/>
            <person name="Crous P."/>
            <person name="Grigoriev I."/>
        </authorList>
    </citation>
    <scope>NUCLEOTIDE SEQUENCE</scope>
    <source>
        <strain evidence="1">CBS 119687</strain>
    </source>
</reference>
<dbReference type="AlphaFoldDB" id="A0A6A6AJW1"/>
<name>A0A6A6AJW1_9PLEO</name>
<organism evidence="1 2">
    <name type="scientific">Dothidotthia symphoricarpi CBS 119687</name>
    <dbReference type="NCBI Taxonomy" id="1392245"/>
    <lineage>
        <taxon>Eukaryota</taxon>
        <taxon>Fungi</taxon>
        <taxon>Dikarya</taxon>
        <taxon>Ascomycota</taxon>
        <taxon>Pezizomycotina</taxon>
        <taxon>Dothideomycetes</taxon>
        <taxon>Pleosporomycetidae</taxon>
        <taxon>Pleosporales</taxon>
        <taxon>Dothidotthiaceae</taxon>
        <taxon>Dothidotthia</taxon>
    </lineage>
</organism>
<accession>A0A6A6AJW1</accession>